<comment type="cofactor">
    <cofactor evidence="1 6">
        <name>FAD</name>
        <dbReference type="ChEBI" id="CHEBI:57692"/>
    </cofactor>
</comment>
<dbReference type="AlphaFoldDB" id="A0A7H8XIK8"/>
<evidence type="ECO:0000256" key="2">
    <source>
        <dbReference type="ARBA" id="ARBA00007330"/>
    </source>
</evidence>
<keyword evidence="5 6" id="KW-0560">Oxidoreductase</keyword>
<dbReference type="PROSITE" id="PS00978">
    <property type="entry name" value="FAD_G3PDH_2"/>
    <property type="match status" value="1"/>
</dbReference>
<name>A0A7H8XIK8_9ACTN</name>
<dbReference type="EMBL" id="CP058322">
    <property type="protein sequence ID" value="QLD24893.1"/>
    <property type="molecule type" value="Genomic_DNA"/>
</dbReference>
<comment type="catalytic activity">
    <reaction evidence="6">
        <text>a quinone + sn-glycerol 3-phosphate = dihydroxyacetone phosphate + a quinol</text>
        <dbReference type="Rhea" id="RHEA:18977"/>
        <dbReference type="ChEBI" id="CHEBI:24646"/>
        <dbReference type="ChEBI" id="CHEBI:57597"/>
        <dbReference type="ChEBI" id="CHEBI:57642"/>
        <dbReference type="ChEBI" id="CHEBI:132124"/>
        <dbReference type="EC" id="1.1.5.3"/>
    </reaction>
</comment>
<dbReference type="KEGG" id="mcab:HXZ27_12310"/>
<dbReference type="InterPro" id="IPR006076">
    <property type="entry name" value="FAD-dep_OxRdtase"/>
</dbReference>
<dbReference type="PANTHER" id="PTHR11985:SF31">
    <property type="entry name" value="GLYCEROL-3-PHOSPHATE DEHYDROGENASE 2"/>
    <property type="match status" value="1"/>
</dbReference>
<dbReference type="SUPFAM" id="SSF51905">
    <property type="entry name" value="FAD/NAD(P)-binding domain"/>
    <property type="match status" value="1"/>
</dbReference>
<dbReference type="Proteomes" id="UP000509335">
    <property type="component" value="Chromosome"/>
</dbReference>
<evidence type="ECO:0000256" key="3">
    <source>
        <dbReference type="ARBA" id="ARBA00022630"/>
    </source>
</evidence>
<dbReference type="GO" id="GO:0046168">
    <property type="term" value="P:glycerol-3-phosphate catabolic process"/>
    <property type="evidence" value="ECO:0007669"/>
    <property type="project" value="TreeGrafter"/>
</dbReference>
<proteinExistence type="inferred from homology"/>
<dbReference type="InterPro" id="IPR031656">
    <property type="entry name" value="DAO_C"/>
</dbReference>
<evidence type="ECO:0000256" key="1">
    <source>
        <dbReference type="ARBA" id="ARBA00001974"/>
    </source>
</evidence>
<dbReference type="PANTHER" id="PTHR11985">
    <property type="entry name" value="GLYCEROL-3-PHOSPHATE DEHYDROGENASE"/>
    <property type="match status" value="1"/>
</dbReference>
<reference evidence="9 10" key="1">
    <citation type="submission" date="2020-07" db="EMBL/GenBank/DDBJ databases">
        <title>A bifunctional nitrone conjugated secondary metabolite targeting the ribosome.</title>
        <authorList>
            <person name="Limbrick E.M."/>
            <person name="Graf M."/>
            <person name="Derewacz D.K."/>
            <person name="Nguyen F."/>
            <person name="Spraggins J.M."/>
            <person name="Wieland M."/>
            <person name="Ynigez-Gutierrez A.E."/>
            <person name="Reisman B.J."/>
            <person name="Zinshteyn B."/>
            <person name="McCulloch K."/>
            <person name="Iverson T.M."/>
            <person name="Green R."/>
            <person name="Wilson D.N."/>
            <person name="Bachmann B.O."/>
        </authorList>
    </citation>
    <scope>NUCLEOTIDE SEQUENCE [LARGE SCALE GENOMIC DNA]</scope>
    <source>
        <strain evidence="10">aurantiaca</strain>
    </source>
</reference>
<dbReference type="GO" id="GO:0004368">
    <property type="term" value="F:glycerol-3-phosphate dehydrogenase (quinone) activity"/>
    <property type="evidence" value="ECO:0007669"/>
    <property type="project" value="UniProtKB-EC"/>
</dbReference>
<evidence type="ECO:0000313" key="9">
    <source>
        <dbReference type="EMBL" id="QLD24893.1"/>
    </source>
</evidence>
<dbReference type="InterPro" id="IPR000447">
    <property type="entry name" value="G3P_DH_FAD-dep"/>
</dbReference>
<evidence type="ECO:0000256" key="4">
    <source>
        <dbReference type="ARBA" id="ARBA00022827"/>
    </source>
</evidence>
<evidence type="ECO:0000259" key="7">
    <source>
        <dbReference type="Pfam" id="PF01266"/>
    </source>
</evidence>
<dbReference type="PRINTS" id="PR01001">
    <property type="entry name" value="FADG3PDH"/>
</dbReference>
<organism evidence="9 10">
    <name type="scientific">Micromonospora carbonacea</name>
    <dbReference type="NCBI Taxonomy" id="47853"/>
    <lineage>
        <taxon>Bacteria</taxon>
        <taxon>Bacillati</taxon>
        <taxon>Actinomycetota</taxon>
        <taxon>Actinomycetes</taxon>
        <taxon>Micromonosporales</taxon>
        <taxon>Micromonosporaceae</taxon>
        <taxon>Micromonospora</taxon>
    </lineage>
</organism>
<dbReference type="Gene3D" id="3.30.9.10">
    <property type="entry name" value="D-Amino Acid Oxidase, subunit A, domain 2"/>
    <property type="match status" value="1"/>
</dbReference>
<dbReference type="PROSITE" id="PS00977">
    <property type="entry name" value="FAD_G3PDH_1"/>
    <property type="match status" value="1"/>
</dbReference>
<dbReference type="Gene3D" id="1.10.8.870">
    <property type="entry name" value="Alpha-glycerophosphate oxidase, cap domain"/>
    <property type="match status" value="1"/>
</dbReference>
<evidence type="ECO:0000256" key="5">
    <source>
        <dbReference type="ARBA" id="ARBA00023002"/>
    </source>
</evidence>
<feature type="domain" description="Alpha-glycerophosphate oxidase C-terminal" evidence="8">
    <location>
        <begin position="405"/>
        <end position="525"/>
    </location>
</feature>
<evidence type="ECO:0000256" key="6">
    <source>
        <dbReference type="RuleBase" id="RU361217"/>
    </source>
</evidence>
<evidence type="ECO:0000313" key="10">
    <source>
        <dbReference type="Proteomes" id="UP000509335"/>
    </source>
</evidence>
<dbReference type="GO" id="GO:0009331">
    <property type="term" value="C:glycerol-3-phosphate dehydrogenase (FAD) complex"/>
    <property type="evidence" value="ECO:0007669"/>
    <property type="project" value="UniProtKB-UniRule"/>
</dbReference>
<feature type="domain" description="FAD dependent oxidoreductase" evidence="7">
    <location>
        <begin position="24"/>
        <end position="356"/>
    </location>
</feature>
<gene>
    <name evidence="9" type="ORF">HXZ27_12310</name>
</gene>
<dbReference type="InterPro" id="IPR036188">
    <property type="entry name" value="FAD/NAD-bd_sf"/>
</dbReference>
<sequence>MDSGVIDGARRGATLAALEDGTYDLLIVGGGITGTGAALDAASRGLRVALVEAGDLGGGTSSRSSRLLHGGVRYLEQLEFGLVREALRERGLLGGRLAPHLVRRLPFVLPLTHRMWERAYIGAGLSLYDGMGQLPAGRADRVFRIHRHLSRRGLARAMPALRAEITYGALEYDDGQVDDARLTLAVARTAAREGAVIATRLRAVGYHRDPDRVRVTVRDELTGVESTVQARQVLAASGVWTDEVQRLVGREVLRVRASKGVHLVVPRSALRVDRAVITRTERSVLFVIPVGSTVLVGTTDTPYSGDPRDVAADGDDITFLLHQVNRWLRRPLERADVVGVYAGLRPLADRAGTADTARLSREHVVAKIDDRCLAIAGGKLTTYRVMARDAVDVVVQRLGGGYPPSCTDRLPLIGADGFQALWNRRGLLAREHGLTVDTVEDLLRRHGAAVTDVLAAAGETGLRPVAGAGGLLRAEVTHAVRHEGALAVEDVLLRRSHAGLETADGAADAAGEVAALMADALGRDHHWTDQEAARYRQVTGVNRFALAGLVA</sequence>
<keyword evidence="4" id="KW-0274">FAD</keyword>
<keyword evidence="3 6" id="KW-0285">Flavoprotein</keyword>
<dbReference type="Gene3D" id="3.50.50.60">
    <property type="entry name" value="FAD/NAD(P)-binding domain"/>
    <property type="match status" value="1"/>
</dbReference>
<comment type="similarity">
    <text evidence="2 6">Belongs to the FAD-dependent glycerol-3-phosphate dehydrogenase family.</text>
</comment>
<protein>
    <recommendedName>
        <fullName evidence="6">Glycerol-3-phosphate dehydrogenase</fullName>
        <ecNumber evidence="6">1.1.5.3</ecNumber>
    </recommendedName>
</protein>
<evidence type="ECO:0000259" key="8">
    <source>
        <dbReference type="Pfam" id="PF16901"/>
    </source>
</evidence>
<dbReference type="EC" id="1.1.5.3" evidence="6"/>
<accession>A0A7H8XIK8</accession>
<dbReference type="InterPro" id="IPR038299">
    <property type="entry name" value="DAO_C_sf"/>
</dbReference>
<dbReference type="Pfam" id="PF16901">
    <property type="entry name" value="DAO_C"/>
    <property type="match status" value="1"/>
</dbReference>
<dbReference type="Pfam" id="PF01266">
    <property type="entry name" value="DAO"/>
    <property type="match status" value="1"/>
</dbReference>